<sequence>MILQVFMYKSYIENQKQDYIDIIGSMISRTVEFDPKLEKELIPLVTRDISDKDKEKGQIILKQYGVTGDLNRSLFPNLNNKYGMLILSFVLVCLLILLNYIQNVYFFNKIRKMTLAANKILDDDYTSLINEDKEGDFAKLAVAFSNVRSIIKNNISSTQKEKQYLVELLQNISHQLKTKLATMILYNDILLNRKITEEQRIKFLQDNSLQLDNMNVMIQNILKLAKLDANTIEFCKKEESLNQTIKEVLYSLKEVANVRNVKLEINEFEQISFQQDKFWIKEAFNNIIKNCIEHTPEDGIVKVYLLNNPAYYRVIIEDSGEGIDQSDIANIFNRFYKTKTSNKKDSVGIGLSISKSIIESHNGYIDVKSRKGIGTRFIITFIKY</sequence>
<dbReference type="PANTHER" id="PTHR45453">
    <property type="entry name" value="PHOSPHATE REGULON SENSOR PROTEIN PHOR"/>
    <property type="match status" value="1"/>
</dbReference>
<dbReference type="PRINTS" id="PR00344">
    <property type="entry name" value="BCTRLSENSOR"/>
</dbReference>
<keyword evidence="8" id="KW-0812">Transmembrane</keyword>
<protein>
    <recommendedName>
        <fullName evidence="3">histidine kinase</fullName>
        <ecNumber evidence="3">2.7.13.3</ecNumber>
    </recommendedName>
</protein>
<keyword evidence="11" id="KW-1185">Reference proteome</keyword>
<dbReference type="Proteomes" id="UP001232584">
    <property type="component" value="Unassembled WGS sequence"/>
</dbReference>
<comment type="caution">
    <text evidence="10">The sequence shown here is derived from an EMBL/GenBank/DDBJ whole genome shotgun (WGS) entry which is preliminary data.</text>
</comment>
<dbReference type="InterPro" id="IPR003661">
    <property type="entry name" value="HisK_dim/P_dom"/>
</dbReference>
<reference evidence="10 11" key="1">
    <citation type="submission" date="2023-07" db="EMBL/GenBank/DDBJ databases">
        <title>Genomic Encyclopedia of Type Strains, Phase IV (KMG-IV): sequencing the most valuable type-strain genomes for metagenomic binning, comparative biology and taxonomic classification.</title>
        <authorList>
            <person name="Goeker M."/>
        </authorList>
    </citation>
    <scope>NUCLEOTIDE SEQUENCE [LARGE SCALE GENOMIC DNA]</scope>
    <source>
        <strain evidence="10 11">DSM 15049</strain>
    </source>
</reference>
<dbReference type="GO" id="GO:0016301">
    <property type="term" value="F:kinase activity"/>
    <property type="evidence" value="ECO:0007669"/>
    <property type="project" value="UniProtKB-KW"/>
</dbReference>
<proteinExistence type="predicted"/>
<gene>
    <name evidence="10" type="ORF">QOZ92_001462</name>
</gene>
<dbReference type="Pfam" id="PF00512">
    <property type="entry name" value="HisKA"/>
    <property type="match status" value="1"/>
</dbReference>
<evidence type="ECO:0000313" key="10">
    <source>
        <dbReference type="EMBL" id="MDQ0556348.1"/>
    </source>
</evidence>
<keyword evidence="4" id="KW-0597">Phosphoprotein</keyword>
<comment type="subcellular location">
    <subcellularLocation>
        <location evidence="2">Membrane</location>
    </subcellularLocation>
</comment>
<dbReference type="EC" id="2.7.13.3" evidence="3"/>
<dbReference type="SMART" id="SM00387">
    <property type="entry name" value="HATPase_c"/>
    <property type="match status" value="1"/>
</dbReference>
<evidence type="ECO:0000256" key="1">
    <source>
        <dbReference type="ARBA" id="ARBA00000085"/>
    </source>
</evidence>
<dbReference type="PANTHER" id="PTHR45453:SF1">
    <property type="entry name" value="PHOSPHATE REGULON SENSOR PROTEIN PHOR"/>
    <property type="match status" value="1"/>
</dbReference>
<organism evidence="10 11">
    <name type="scientific">Paraclostridium ghonii</name>
    <dbReference type="NCBI Taxonomy" id="29358"/>
    <lineage>
        <taxon>Bacteria</taxon>
        <taxon>Bacillati</taxon>
        <taxon>Bacillota</taxon>
        <taxon>Clostridia</taxon>
        <taxon>Peptostreptococcales</taxon>
        <taxon>Peptostreptococcaceae</taxon>
        <taxon>Paraclostridium</taxon>
    </lineage>
</organism>
<dbReference type="Gene3D" id="1.10.287.130">
    <property type="match status" value="1"/>
</dbReference>
<dbReference type="InterPro" id="IPR036890">
    <property type="entry name" value="HATPase_C_sf"/>
</dbReference>
<keyword evidence="7" id="KW-0902">Two-component regulatory system</keyword>
<dbReference type="Gene3D" id="3.30.565.10">
    <property type="entry name" value="Histidine kinase-like ATPase, C-terminal domain"/>
    <property type="match status" value="1"/>
</dbReference>
<dbReference type="CDD" id="cd00082">
    <property type="entry name" value="HisKA"/>
    <property type="match status" value="1"/>
</dbReference>
<evidence type="ECO:0000313" key="11">
    <source>
        <dbReference type="Proteomes" id="UP001232584"/>
    </source>
</evidence>
<evidence type="ECO:0000256" key="7">
    <source>
        <dbReference type="ARBA" id="ARBA00023012"/>
    </source>
</evidence>
<keyword evidence="6 10" id="KW-0418">Kinase</keyword>
<evidence type="ECO:0000256" key="8">
    <source>
        <dbReference type="SAM" id="Phobius"/>
    </source>
</evidence>
<dbReference type="SUPFAM" id="SSF55874">
    <property type="entry name" value="ATPase domain of HSP90 chaperone/DNA topoisomerase II/histidine kinase"/>
    <property type="match status" value="1"/>
</dbReference>
<dbReference type="SUPFAM" id="SSF47384">
    <property type="entry name" value="Homodimeric domain of signal transducing histidine kinase"/>
    <property type="match status" value="1"/>
</dbReference>
<dbReference type="PROSITE" id="PS50109">
    <property type="entry name" value="HIS_KIN"/>
    <property type="match status" value="1"/>
</dbReference>
<name>A0ABU0MZK3_9FIRM</name>
<evidence type="ECO:0000256" key="6">
    <source>
        <dbReference type="ARBA" id="ARBA00022777"/>
    </source>
</evidence>
<dbReference type="InterPro" id="IPR003594">
    <property type="entry name" value="HATPase_dom"/>
</dbReference>
<dbReference type="InterPro" id="IPR050351">
    <property type="entry name" value="BphY/WalK/GraS-like"/>
</dbReference>
<feature type="domain" description="Histidine kinase" evidence="9">
    <location>
        <begin position="171"/>
        <end position="384"/>
    </location>
</feature>
<evidence type="ECO:0000259" key="9">
    <source>
        <dbReference type="PROSITE" id="PS50109"/>
    </source>
</evidence>
<dbReference type="SMART" id="SM00388">
    <property type="entry name" value="HisKA"/>
    <property type="match status" value="1"/>
</dbReference>
<dbReference type="EMBL" id="JAUSWG010000005">
    <property type="protein sequence ID" value="MDQ0556348.1"/>
    <property type="molecule type" value="Genomic_DNA"/>
</dbReference>
<evidence type="ECO:0000256" key="2">
    <source>
        <dbReference type="ARBA" id="ARBA00004370"/>
    </source>
</evidence>
<dbReference type="InterPro" id="IPR004358">
    <property type="entry name" value="Sig_transdc_His_kin-like_C"/>
</dbReference>
<evidence type="ECO:0000256" key="4">
    <source>
        <dbReference type="ARBA" id="ARBA00022553"/>
    </source>
</evidence>
<feature type="transmembrane region" description="Helical" evidence="8">
    <location>
        <begin position="82"/>
        <end position="101"/>
    </location>
</feature>
<evidence type="ECO:0000256" key="5">
    <source>
        <dbReference type="ARBA" id="ARBA00022679"/>
    </source>
</evidence>
<keyword evidence="8" id="KW-1133">Transmembrane helix</keyword>
<comment type="catalytic activity">
    <reaction evidence="1">
        <text>ATP + protein L-histidine = ADP + protein N-phospho-L-histidine.</text>
        <dbReference type="EC" id="2.7.13.3"/>
    </reaction>
</comment>
<dbReference type="InterPro" id="IPR005467">
    <property type="entry name" value="His_kinase_dom"/>
</dbReference>
<accession>A0ABU0MZK3</accession>
<dbReference type="InterPro" id="IPR036097">
    <property type="entry name" value="HisK_dim/P_sf"/>
</dbReference>
<dbReference type="Pfam" id="PF02518">
    <property type="entry name" value="HATPase_c"/>
    <property type="match status" value="1"/>
</dbReference>
<keyword evidence="5" id="KW-0808">Transferase</keyword>
<evidence type="ECO:0000256" key="3">
    <source>
        <dbReference type="ARBA" id="ARBA00012438"/>
    </source>
</evidence>
<keyword evidence="8" id="KW-0472">Membrane</keyword>